<gene>
    <name evidence="2" type="ORF">LAL4801_00668</name>
</gene>
<dbReference type="STRING" id="187304.B0E33_26755"/>
<dbReference type="OrthoDB" id="8120729at2"/>
<feature type="compositionally biased region" description="Polar residues" evidence="1">
    <location>
        <begin position="117"/>
        <end position="131"/>
    </location>
</feature>
<keyword evidence="3" id="KW-1185">Reference proteome</keyword>
<reference evidence="3" key="1">
    <citation type="submission" date="2015-07" db="EMBL/GenBank/DDBJ databases">
        <authorList>
            <person name="Rodrigo-Torres Lidia"/>
            <person name="Arahal R.David."/>
        </authorList>
    </citation>
    <scope>NUCLEOTIDE SEQUENCE [LARGE SCALE GENOMIC DNA]</scope>
    <source>
        <strain evidence="3">CECT 4801</strain>
    </source>
</reference>
<dbReference type="AlphaFoldDB" id="A0A0M6XXM6"/>
<accession>A0A0M6XXM6</accession>
<protein>
    <submittedName>
        <fullName evidence="2">Uncharacterized protein</fullName>
    </submittedName>
</protein>
<evidence type="ECO:0000313" key="3">
    <source>
        <dbReference type="Proteomes" id="UP000048926"/>
    </source>
</evidence>
<dbReference type="Proteomes" id="UP000048926">
    <property type="component" value="Unassembled WGS sequence"/>
</dbReference>
<sequence>MPNSSFYVIGKRGHGVVFLRMDPLRVSRVSHQTILAYEAQNAGVDGYARIAAAARVLFAESDGNPETSLSQVESEGIYQAIKQGSTISDVDFAFLTDVDDSDWDLNRMSWAPIQDPVSKTGSGSDSGNPDTLQDAVLSDD</sequence>
<evidence type="ECO:0000313" key="2">
    <source>
        <dbReference type="EMBL" id="CTQ42243.1"/>
    </source>
</evidence>
<organism evidence="2 3">
    <name type="scientific">Roseibium aggregatum</name>
    <dbReference type="NCBI Taxonomy" id="187304"/>
    <lineage>
        <taxon>Bacteria</taxon>
        <taxon>Pseudomonadati</taxon>
        <taxon>Pseudomonadota</taxon>
        <taxon>Alphaproteobacteria</taxon>
        <taxon>Hyphomicrobiales</taxon>
        <taxon>Stappiaceae</taxon>
        <taxon>Roseibium</taxon>
    </lineage>
</organism>
<feature type="region of interest" description="Disordered" evidence="1">
    <location>
        <begin position="113"/>
        <end position="140"/>
    </location>
</feature>
<evidence type="ECO:0000256" key="1">
    <source>
        <dbReference type="SAM" id="MobiDB-lite"/>
    </source>
</evidence>
<proteinExistence type="predicted"/>
<name>A0A0M6XXM6_9HYPH</name>
<dbReference type="RefSeq" id="WP_031268516.1">
    <property type="nucleotide sequence ID" value="NZ_CP045627.1"/>
</dbReference>
<dbReference type="EMBL" id="CXST01000001">
    <property type="protein sequence ID" value="CTQ42243.1"/>
    <property type="molecule type" value="Genomic_DNA"/>
</dbReference>